<name>A0A179ULS9_BLAGS</name>
<protein>
    <submittedName>
        <fullName evidence="1">Uncharacterized protein</fullName>
    </submittedName>
</protein>
<dbReference type="KEGG" id="bgh:BDBG_04446"/>
<dbReference type="EMBL" id="GG657456">
    <property type="protein sequence ID" value="OAT08840.1"/>
    <property type="molecule type" value="Genomic_DNA"/>
</dbReference>
<dbReference type="RefSeq" id="XP_031578501.1">
    <property type="nucleotide sequence ID" value="XM_031721667.1"/>
</dbReference>
<gene>
    <name evidence="1" type="ORF">BDBG_04446</name>
</gene>
<evidence type="ECO:0000313" key="1">
    <source>
        <dbReference type="EMBL" id="OAT08840.1"/>
    </source>
</evidence>
<dbReference type="GeneID" id="42528099"/>
<reference evidence="2" key="1">
    <citation type="journal article" date="2015" name="PLoS Genet.">
        <title>The dynamic genome and transcriptome of the human fungal pathogen Blastomyces and close relative Emmonsia.</title>
        <authorList>
            <person name="Munoz J.F."/>
            <person name="Gauthier G.M."/>
            <person name="Desjardins C.A."/>
            <person name="Gallo J.E."/>
            <person name="Holder J."/>
            <person name="Sullivan T.D."/>
            <person name="Marty A.J."/>
            <person name="Carmen J.C."/>
            <person name="Chen Z."/>
            <person name="Ding L."/>
            <person name="Gujja S."/>
            <person name="Magrini V."/>
            <person name="Misas E."/>
            <person name="Mitreva M."/>
            <person name="Priest M."/>
            <person name="Saif S."/>
            <person name="Whiston E.A."/>
            <person name="Young S."/>
            <person name="Zeng Q."/>
            <person name="Goldman W.E."/>
            <person name="Mardis E.R."/>
            <person name="Taylor J.W."/>
            <person name="McEwen J.G."/>
            <person name="Clay O.K."/>
            <person name="Klein B.S."/>
            <person name="Cuomo C.A."/>
        </authorList>
    </citation>
    <scope>NUCLEOTIDE SEQUENCE [LARGE SCALE GENOMIC DNA]</scope>
    <source>
        <strain evidence="2">SLH14081</strain>
    </source>
</reference>
<dbReference type="AlphaFoldDB" id="A0A179ULS9"/>
<sequence length="75" mass="8492">MPTTYRLRDTEEPVGLAGSQLAVFHGSWIISVEGFDHRREVSMRSDLAEQSQALGILYMCMYMPTIGRLPLRCTT</sequence>
<dbReference type="Proteomes" id="UP000002038">
    <property type="component" value="Unassembled WGS sequence"/>
</dbReference>
<accession>A0A179ULS9</accession>
<evidence type="ECO:0000313" key="2">
    <source>
        <dbReference type="Proteomes" id="UP000002038"/>
    </source>
</evidence>
<dbReference type="VEuPathDB" id="FungiDB:BDBG_04446"/>
<dbReference type="OrthoDB" id="10581722at2759"/>
<keyword evidence="2" id="KW-1185">Reference proteome</keyword>
<proteinExistence type="predicted"/>
<organism evidence="1 2">
    <name type="scientific">Blastomyces gilchristii (strain SLH14081)</name>
    <name type="common">Blastomyces dermatitidis</name>
    <dbReference type="NCBI Taxonomy" id="559298"/>
    <lineage>
        <taxon>Eukaryota</taxon>
        <taxon>Fungi</taxon>
        <taxon>Dikarya</taxon>
        <taxon>Ascomycota</taxon>
        <taxon>Pezizomycotina</taxon>
        <taxon>Eurotiomycetes</taxon>
        <taxon>Eurotiomycetidae</taxon>
        <taxon>Onygenales</taxon>
        <taxon>Ajellomycetaceae</taxon>
        <taxon>Blastomyces</taxon>
    </lineage>
</organism>